<dbReference type="PROSITE" id="PS51257">
    <property type="entry name" value="PROKAR_LIPOPROTEIN"/>
    <property type="match status" value="1"/>
</dbReference>
<dbReference type="PROSITE" id="PS50910">
    <property type="entry name" value="HEPN"/>
    <property type="match status" value="1"/>
</dbReference>
<dbReference type="AlphaFoldDB" id="A0A1V3NIB2"/>
<dbReference type="Gene3D" id="1.20.120.330">
    <property type="entry name" value="Nucleotidyltransferases domain 2"/>
    <property type="match status" value="1"/>
</dbReference>
<dbReference type="SUPFAM" id="SSF81593">
    <property type="entry name" value="Nucleotidyltransferase substrate binding subunit/domain"/>
    <property type="match status" value="1"/>
</dbReference>
<name>A0A1V3NIB2_9GAMM</name>
<dbReference type="OrthoDB" id="559759at2"/>
<dbReference type="InterPro" id="IPR007842">
    <property type="entry name" value="HEPN_dom"/>
</dbReference>
<dbReference type="Proteomes" id="UP000189462">
    <property type="component" value="Unassembled WGS sequence"/>
</dbReference>
<evidence type="ECO:0000313" key="2">
    <source>
        <dbReference type="EMBL" id="OOG24811.1"/>
    </source>
</evidence>
<dbReference type="RefSeq" id="WP_077278680.1">
    <property type="nucleotide sequence ID" value="NZ_MVBK01000044.1"/>
</dbReference>
<dbReference type="STRING" id="108003.B1C78_08295"/>
<dbReference type="Pfam" id="PF05168">
    <property type="entry name" value="HEPN"/>
    <property type="match status" value="1"/>
</dbReference>
<dbReference type="EMBL" id="MVBK01000044">
    <property type="protein sequence ID" value="OOG24811.1"/>
    <property type="molecule type" value="Genomic_DNA"/>
</dbReference>
<comment type="caution">
    <text evidence="2">The sequence shown here is derived from an EMBL/GenBank/DDBJ whole genome shotgun (WGS) entry which is preliminary data.</text>
</comment>
<proteinExistence type="predicted"/>
<sequence>MNQSTRARAWLAQAENDLAHARHAVQGGFFAQACYAAQQAVEKALKGLLLHSGGEAGRTHSIIGLRKALKEGGIELPADVLSLDEAQDLTRMNIETRYPLGDAEDAPFELFGPEQAARAIAVADRVLPLCRHAIGS</sequence>
<accession>A0A1V3NIB2</accession>
<evidence type="ECO:0000313" key="3">
    <source>
        <dbReference type="Proteomes" id="UP000189462"/>
    </source>
</evidence>
<gene>
    <name evidence="2" type="ORF">B1C78_08295</name>
</gene>
<dbReference type="SMART" id="SM00748">
    <property type="entry name" value="HEPN"/>
    <property type="match status" value="1"/>
</dbReference>
<feature type="domain" description="HEPN" evidence="1">
    <location>
        <begin position="11"/>
        <end position="126"/>
    </location>
</feature>
<reference evidence="2 3" key="1">
    <citation type="submission" date="2017-02" db="EMBL/GenBank/DDBJ databases">
        <title>Genomic diversity within the haloalkaliphilic genus Thioalkalivibrio.</title>
        <authorList>
            <person name="Ahn A.-C."/>
            <person name="Meier-Kolthoff J."/>
            <person name="Overmars L."/>
            <person name="Richter M."/>
            <person name="Woyke T."/>
            <person name="Sorokin D.Y."/>
            <person name="Muyzer G."/>
        </authorList>
    </citation>
    <scope>NUCLEOTIDE SEQUENCE [LARGE SCALE GENOMIC DNA]</scope>
    <source>
        <strain evidence="2 3">ALJD</strain>
    </source>
</reference>
<protein>
    <recommendedName>
        <fullName evidence="1">HEPN domain-containing protein</fullName>
    </recommendedName>
</protein>
<evidence type="ECO:0000259" key="1">
    <source>
        <dbReference type="PROSITE" id="PS50910"/>
    </source>
</evidence>
<keyword evidence="3" id="KW-1185">Reference proteome</keyword>
<organism evidence="2 3">
    <name type="scientific">Thioalkalivibrio denitrificans</name>
    <dbReference type="NCBI Taxonomy" id="108003"/>
    <lineage>
        <taxon>Bacteria</taxon>
        <taxon>Pseudomonadati</taxon>
        <taxon>Pseudomonadota</taxon>
        <taxon>Gammaproteobacteria</taxon>
        <taxon>Chromatiales</taxon>
        <taxon>Ectothiorhodospiraceae</taxon>
        <taxon>Thioalkalivibrio</taxon>
    </lineage>
</organism>